<dbReference type="InterPro" id="IPR050492">
    <property type="entry name" value="Bact_metal-bind_prot9"/>
</dbReference>
<dbReference type="SUPFAM" id="SSF53807">
    <property type="entry name" value="Helical backbone' metal receptor"/>
    <property type="match status" value="1"/>
</dbReference>
<keyword evidence="5" id="KW-0864">Zinc transport</keyword>
<evidence type="ECO:0000256" key="3">
    <source>
        <dbReference type="ARBA" id="ARBA00022448"/>
    </source>
</evidence>
<evidence type="ECO:0000256" key="7">
    <source>
        <dbReference type="SAM" id="SignalP"/>
    </source>
</evidence>
<accession>A0ABW3ZD18</accession>
<dbReference type="Proteomes" id="UP001597135">
    <property type="component" value="Unassembled WGS sequence"/>
</dbReference>
<comment type="caution">
    <text evidence="8">The sequence shown here is derived from an EMBL/GenBank/DDBJ whole genome shotgun (WGS) entry which is preliminary data.</text>
</comment>
<evidence type="ECO:0000256" key="5">
    <source>
        <dbReference type="ARBA" id="ARBA00022906"/>
    </source>
</evidence>
<keyword evidence="3" id="KW-0813">Transport</keyword>
<evidence type="ECO:0000256" key="1">
    <source>
        <dbReference type="ARBA" id="ARBA00011028"/>
    </source>
</evidence>
<evidence type="ECO:0000256" key="4">
    <source>
        <dbReference type="ARBA" id="ARBA00022729"/>
    </source>
</evidence>
<evidence type="ECO:0000313" key="9">
    <source>
        <dbReference type="Proteomes" id="UP001597135"/>
    </source>
</evidence>
<feature type="chain" id="PRO_5045693798" description="High-affinity zinc uptake system protein ZnuA" evidence="7">
    <location>
        <begin position="23"/>
        <end position="332"/>
    </location>
</feature>
<sequence>MRTLCLALLCATPLRAEPPAIAADIAPVHSLVAGVLGDLGEPSLILPPGASPHDHALRPSEARALSEADLVVWIGSELTPQLERNLEALAQDARLLTLADLPGTRHRPARTEPLFEDAHDEAHGHDDHADEDEHAHEDEHGHEDEHKDAHAEEDAHGHDAHVHDGDDPHLWLDPENARVWVAAIAAALSDADPDNAETYSANAAEMTKRIEAAETETRETLAASDLPPLVLMHDSLGHYEAVFGLSVLGSISPSDAEAPSPTRMTALRDALPQGACLVASPGSDMRFAQALGSDLSVTEADPLGAEITPGADLYPALLTGLATALTSCKTPG</sequence>
<evidence type="ECO:0000313" key="8">
    <source>
        <dbReference type="EMBL" id="MFD1341082.1"/>
    </source>
</evidence>
<gene>
    <name evidence="8" type="ORF">ACFQ4E_01455</name>
</gene>
<dbReference type="Pfam" id="PF01297">
    <property type="entry name" value="ZnuA"/>
    <property type="match status" value="1"/>
</dbReference>
<comment type="similarity">
    <text evidence="1">Belongs to the bacterial solute-binding protein 9 family.</text>
</comment>
<dbReference type="PANTHER" id="PTHR42953:SF3">
    <property type="entry name" value="HIGH-AFFINITY ZINC UPTAKE SYSTEM PROTEIN ZNUA"/>
    <property type="match status" value="1"/>
</dbReference>
<proteinExistence type="inferred from homology"/>
<dbReference type="PANTHER" id="PTHR42953">
    <property type="entry name" value="HIGH-AFFINITY ZINC UPTAKE SYSTEM PROTEIN ZNUA-RELATED"/>
    <property type="match status" value="1"/>
</dbReference>
<keyword evidence="9" id="KW-1185">Reference proteome</keyword>
<feature type="region of interest" description="Disordered" evidence="6">
    <location>
        <begin position="120"/>
        <end position="170"/>
    </location>
</feature>
<keyword evidence="4 7" id="KW-0732">Signal</keyword>
<keyword evidence="5" id="KW-0862">Zinc</keyword>
<feature type="signal peptide" evidence="7">
    <location>
        <begin position="1"/>
        <end position="22"/>
    </location>
</feature>
<dbReference type="RefSeq" id="WP_386801137.1">
    <property type="nucleotide sequence ID" value="NZ_JBHTMU010000001.1"/>
</dbReference>
<dbReference type="InterPro" id="IPR006127">
    <property type="entry name" value="ZnuA-like"/>
</dbReference>
<reference evidence="9" key="1">
    <citation type="journal article" date="2019" name="Int. J. Syst. Evol. Microbiol.">
        <title>The Global Catalogue of Microorganisms (GCM) 10K type strain sequencing project: providing services to taxonomists for standard genome sequencing and annotation.</title>
        <authorList>
            <consortium name="The Broad Institute Genomics Platform"/>
            <consortium name="The Broad Institute Genome Sequencing Center for Infectious Disease"/>
            <person name="Wu L."/>
            <person name="Ma J."/>
        </authorList>
    </citation>
    <scope>NUCLEOTIDE SEQUENCE [LARGE SCALE GENOMIC DNA]</scope>
    <source>
        <strain evidence="9">CCUG 62953</strain>
    </source>
</reference>
<name>A0ABW3ZD18_9RHOB</name>
<protein>
    <recommendedName>
        <fullName evidence="2">High-affinity zinc uptake system protein ZnuA</fullName>
    </recommendedName>
</protein>
<dbReference type="Gene3D" id="3.40.50.1980">
    <property type="entry name" value="Nitrogenase molybdenum iron protein domain"/>
    <property type="match status" value="2"/>
</dbReference>
<organism evidence="8 9">
    <name type="scientific">Litorisediminicola beolgyonensis</name>
    <dbReference type="NCBI Taxonomy" id="1173614"/>
    <lineage>
        <taxon>Bacteria</taxon>
        <taxon>Pseudomonadati</taxon>
        <taxon>Pseudomonadota</taxon>
        <taxon>Alphaproteobacteria</taxon>
        <taxon>Rhodobacterales</taxon>
        <taxon>Paracoccaceae</taxon>
        <taxon>Litorisediminicola</taxon>
    </lineage>
</organism>
<dbReference type="EMBL" id="JBHTMU010000001">
    <property type="protein sequence ID" value="MFD1341082.1"/>
    <property type="molecule type" value="Genomic_DNA"/>
</dbReference>
<evidence type="ECO:0000256" key="6">
    <source>
        <dbReference type="SAM" id="MobiDB-lite"/>
    </source>
</evidence>
<keyword evidence="5" id="KW-0406">Ion transport</keyword>
<evidence type="ECO:0000256" key="2">
    <source>
        <dbReference type="ARBA" id="ARBA00015915"/>
    </source>
</evidence>